<dbReference type="NCBIfam" id="TIGR00121">
    <property type="entry name" value="birA_ligase"/>
    <property type="match status" value="1"/>
</dbReference>
<sequence length="325" mass="35679">MTVKETVLSCLEQHRGETVSGQQLADAAQVSRSAVWKAIHQLEQEGHQIAVLPHKGYRLEADSDRLSPQAIRQALDSPYRDIPLFLFDTIDSTNQEAKRRLLEQAQHRTVILSEAQTQGRGRLGRSFYSPASTGLYFSAILKLNLPLEQVGCLTVAAANAVCRGLEELGVEHPGIKWVNDIYVNGKKVCGILTEGSSHWETGVLESAVVGIGINISTVEFPGELNQKAGSVFLAPGLRNKLAGRVLSHLFTLTQPVEPISLMEEYKRRCIVLGKTVRYQLQGQEHLAKAVDINETGNLVVEENGIRQVLSSGEISVRLQPEGSEI</sequence>
<comment type="catalytic activity">
    <reaction evidence="5">
        <text>biotin + L-lysyl-[protein] + ATP = N(6)-biotinyl-L-lysyl-[protein] + AMP + diphosphate + H(+)</text>
        <dbReference type="Rhea" id="RHEA:11756"/>
        <dbReference type="Rhea" id="RHEA-COMP:9752"/>
        <dbReference type="Rhea" id="RHEA-COMP:10505"/>
        <dbReference type="ChEBI" id="CHEBI:15378"/>
        <dbReference type="ChEBI" id="CHEBI:29969"/>
        <dbReference type="ChEBI" id="CHEBI:30616"/>
        <dbReference type="ChEBI" id="CHEBI:33019"/>
        <dbReference type="ChEBI" id="CHEBI:57586"/>
        <dbReference type="ChEBI" id="CHEBI:83144"/>
        <dbReference type="ChEBI" id="CHEBI:456215"/>
        <dbReference type="EC" id="6.3.4.15"/>
    </reaction>
</comment>
<dbReference type="GO" id="GO:0016740">
    <property type="term" value="F:transferase activity"/>
    <property type="evidence" value="ECO:0007669"/>
    <property type="project" value="UniProtKB-ARBA"/>
</dbReference>
<protein>
    <recommendedName>
        <fullName evidence="5">Bifunctional ligase/repressor BirA</fullName>
    </recommendedName>
    <alternativeName>
        <fullName evidence="5">Biotin--[acetyl-CoA-carboxylase] ligase</fullName>
        <ecNumber evidence="5">6.3.4.15</ecNumber>
    </alternativeName>
    <alternativeName>
        <fullName evidence="5">Biotin--protein ligase</fullName>
    </alternativeName>
    <alternativeName>
        <fullName evidence="5">Biotin-[acetyl-CoA carboxylase] synthetase</fullName>
    </alternativeName>
</protein>
<evidence type="ECO:0000256" key="4">
    <source>
        <dbReference type="ARBA" id="ARBA00023267"/>
    </source>
</evidence>
<evidence type="ECO:0000313" key="7">
    <source>
        <dbReference type="EMBL" id="HIR40986.1"/>
    </source>
</evidence>
<organism evidence="7 8">
    <name type="scientific">Candidatus Egerieicola pullicola</name>
    <dbReference type="NCBI Taxonomy" id="2840775"/>
    <lineage>
        <taxon>Bacteria</taxon>
        <taxon>Bacillati</taxon>
        <taxon>Bacillota</taxon>
        <taxon>Clostridia</taxon>
        <taxon>Eubacteriales</taxon>
        <taxon>Oscillospiraceae</taxon>
        <taxon>Oscillospiraceae incertae sedis</taxon>
        <taxon>Candidatus Egerieicola</taxon>
    </lineage>
</organism>
<dbReference type="Gene3D" id="3.30.930.10">
    <property type="entry name" value="Bira Bifunctional Protein, Domain 2"/>
    <property type="match status" value="1"/>
</dbReference>
<dbReference type="InterPro" id="IPR013196">
    <property type="entry name" value="HTH_11"/>
</dbReference>
<comment type="caution">
    <text evidence="7">The sequence shown here is derived from an EMBL/GenBank/DDBJ whole genome shotgun (WGS) entry which is preliminary data.</text>
</comment>
<evidence type="ECO:0000313" key="8">
    <source>
        <dbReference type="Proteomes" id="UP000886749"/>
    </source>
</evidence>
<dbReference type="GO" id="GO:0005737">
    <property type="term" value="C:cytoplasm"/>
    <property type="evidence" value="ECO:0007669"/>
    <property type="project" value="TreeGrafter"/>
</dbReference>
<dbReference type="InterPro" id="IPR036390">
    <property type="entry name" value="WH_DNA-bd_sf"/>
</dbReference>
<keyword evidence="2 5" id="KW-0547">Nucleotide-binding</keyword>
<name>A0A9D1AJM2_9FIRM</name>
<feature type="binding site" evidence="5">
    <location>
        <position position="187"/>
    </location>
    <ligand>
        <name>biotin</name>
        <dbReference type="ChEBI" id="CHEBI:57586"/>
    </ligand>
</feature>
<dbReference type="InterPro" id="IPR036388">
    <property type="entry name" value="WH-like_DNA-bd_sf"/>
</dbReference>
<dbReference type="AlphaFoldDB" id="A0A9D1AJM2"/>
<dbReference type="PROSITE" id="PS51733">
    <property type="entry name" value="BPL_LPL_CATALYTIC"/>
    <property type="match status" value="1"/>
</dbReference>
<dbReference type="PANTHER" id="PTHR12835:SF5">
    <property type="entry name" value="BIOTIN--PROTEIN LIGASE"/>
    <property type="match status" value="1"/>
</dbReference>
<dbReference type="InterPro" id="IPR004143">
    <property type="entry name" value="BPL_LPL_catalytic"/>
</dbReference>
<dbReference type="Pfam" id="PF02237">
    <property type="entry name" value="BPL_C"/>
    <property type="match status" value="1"/>
</dbReference>
<dbReference type="GO" id="GO:0004077">
    <property type="term" value="F:biotin--[biotin carboxyl-carrier protein] ligase activity"/>
    <property type="evidence" value="ECO:0007669"/>
    <property type="project" value="UniProtKB-UniRule"/>
</dbReference>
<comment type="function">
    <text evidence="5">Acts both as a biotin--[acetyl-CoA-carboxylase] ligase and a repressor.</text>
</comment>
<feature type="binding site" evidence="5">
    <location>
        <position position="116"/>
    </location>
    <ligand>
        <name>biotin</name>
        <dbReference type="ChEBI" id="CHEBI:57586"/>
    </ligand>
</feature>
<keyword evidence="5" id="KW-0678">Repressor</keyword>
<feature type="DNA-binding region" description="H-T-H motif" evidence="5">
    <location>
        <begin position="21"/>
        <end position="40"/>
    </location>
</feature>
<keyword evidence="1 5" id="KW-0436">Ligase</keyword>
<dbReference type="GO" id="GO:0005524">
    <property type="term" value="F:ATP binding"/>
    <property type="evidence" value="ECO:0007669"/>
    <property type="project" value="UniProtKB-UniRule"/>
</dbReference>
<dbReference type="InterPro" id="IPR004408">
    <property type="entry name" value="Biotin_CoA_COase_ligase"/>
</dbReference>
<dbReference type="Gene3D" id="2.30.30.100">
    <property type="match status" value="1"/>
</dbReference>
<reference evidence="7" key="1">
    <citation type="submission" date="2020-10" db="EMBL/GenBank/DDBJ databases">
        <authorList>
            <person name="Gilroy R."/>
        </authorList>
    </citation>
    <scope>NUCLEOTIDE SEQUENCE</scope>
    <source>
        <strain evidence="7">CHK184-25365</strain>
    </source>
</reference>
<reference evidence="7" key="2">
    <citation type="journal article" date="2021" name="PeerJ">
        <title>Extensive microbial diversity within the chicken gut microbiome revealed by metagenomics and culture.</title>
        <authorList>
            <person name="Gilroy R."/>
            <person name="Ravi A."/>
            <person name="Getino M."/>
            <person name="Pursley I."/>
            <person name="Horton D.L."/>
            <person name="Alikhan N.F."/>
            <person name="Baker D."/>
            <person name="Gharbi K."/>
            <person name="Hall N."/>
            <person name="Watson M."/>
            <person name="Adriaenssens E.M."/>
            <person name="Foster-Nyarko E."/>
            <person name="Jarju S."/>
            <person name="Secka A."/>
            <person name="Antonio M."/>
            <person name="Oren A."/>
            <person name="Chaudhuri R.R."/>
            <person name="La Ragione R."/>
            <person name="Hildebrand F."/>
            <person name="Pallen M.J."/>
        </authorList>
    </citation>
    <scope>NUCLEOTIDE SEQUENCE</scope>
    <source>
        <strain evidence="7">CHK184-25365</strain>
    </source>
</reference>
<dbReference type="InterPro" id="IPR030855">
    <property type="entry name" value="Bifunct_BirA"/>
</dbReference>
<dbReference type="GO" id="GO:0006355">
    <property type="term" value="P:regulation of DNA-templated transcription"/>
    <property type="evidence" value="ECO:0007669"/>
    <property type="project" value="UniProtKB-UniRule"/>
</dbReference>
<dbReference type="SUPFAM" id="SSF46785">
    <property type="entry name" value="Winged helix' DNA-binding domain"/>
    <property type="match status" value="1"/>
</dbReference>
<evidence type="ECO:0000259" key="6">
    <source>
        <dbReference type="PROSITE" id="PS51733"/>
    </source>
</evidence>
<comment type="similarity">
    <text evidence="5">Belongs to the biotin--protein ligase family.</text>
</comment>
<dbReference type="GO" id="GO:0009249">
    <property type="term" value="P:protein lipoylation"/>
    <property type="evidence" value="ECO:0007669"/>
    <property type="project" value="UniProtKB-ARBA"/>
</dbReference>
<dbReference type="CDD" id="cd16442">
    <property type="entry name" value="BPL"/>
    <property type="match status" value="1"/>
</dbReference>
<dbReference type="PANTHER" id="PTHR12835">
    <property type="entry name" value="BIOTIN PROTEIN LIGASE"/>
    <property type="match status" value="1"/>
</dbReference>
<feature type="binding site" evidence="5">
    <location>
        <begin position="120"/>
        <end position="122"/>
    </location>
    <ligand>
        <name>biotin</name>
        <dbReference type="ChEBI" id="CHEBI:57586"/>
    </ligand>
</feature>
<keyword evidence="5" id="KW-0238">DNA-binding</keyword>
<feature type="domain" description="BPL/LPL catalytic" evidence="6">
    <location>
        <begin position="77"/>
        <end position="257"/>
    </location>
</feature>
<dbReference type="HAMAP" id="MF_00978">
    <property type="entry name" value="Bifunct_BirA"/>
    <property type="match status" value="1"/>
</dbReference>
<dbReference type="Gene3D" id="1.10.10.10">
    <property type="entry name" value="Winged helix-like DNA-binding domain superfamily/Winged helix DNA-binding domain"/>
    <property type="match status" value="1"/>
</dbReference>
<accession>A0A9D1AJM2</accession>
<dbReference type="EC" id="6.3.4.15" evidence="5"/>
<keyword evidence="3 5" id="KW-0067">ATP-binding</keyword>
<feature type="binding site" evidence="5">
    <location>
        <begin position="92"/>
        <end position="94"/>
    </location>
    <ligand>
        <name>biotin</name>
        <dbReference type="ChEBI" id="CHEBI:57586"/>
    </ligand>
</feature>
<dbReference type="GO" id="GO:0003677">
    <property type="term" value="F:DNA binding"/>
    <property type="evidence" value="ECO:0007669"/>
    <property type="project" value="UniProtKB-UniRule"/>
</dbReference>
<gene>
    <name evidence="5" type="primary">birA</name>
    <name evidence="7" type="ORF">IAB36_04060</name>
</gene>
<proteinExistence type="inferred from homology"/>
<dbReference type="SUPFAM" id="SSF55681">
    <property type="entry name" value="Class II aaRS and biotin synthetases"/>
    <property type="match status" value="1"/>
</dbReference>
<evidence type="ECO:0000256" key="5">
    <source>
        <dbReference type="HAMAP-Rule" id="MF_00978"/>
    </source>
</evidence>
<dbReference type="InterPro" id="IPR045864">
    <property type="entry name" value="aa-tRNA-synth_II/BPL/LPL"/>
</dbReference>
<keyword evidence="5" id="KW-0804">Transcription</keyword>
<keyword evidence="5" id="KW-0805">Transcription regulation</keyword>
<evidence type="ECO:0000256" key="3">
    <source>
        <dbReference type="ARBA" id="ARBA00022840"/>
    </source>
</evidence>
<keyword evidence="4 5" id="KW-0092">Biotin</keyword>
<dbReference type="Pfam" id="PF08279">
    <property type="entry name" value="HTH_11"/>
    <property type="match status" value="1"/>
</dbReference>
<dbReference type="Proteomes" id="UP000886749">
    <property type="component" value="Unassembled WGS sequence"/>
</dbReference>
<dbReference type="Pfam" id="PF03099">
    <property type="entry name" value="BPL_LplA_LipB"/>
    <property type="match status" value="1"/>
</dbReference>
<evidence type="ECO:0000256" key="2">
    <source>
        <dbReference type="ARBA" id="ARBA00022741"/>
    </source>
</evidence>
<dbReference type="EMBL" id="DVGY01000089">
    <property type="protein sequence ID" value="HIR40986.1"/>
    <property type="molecule type" value="Genomic_DNA"/>
</dbReference>
<evidence type="ECO:0000256" key="1">
    <source>
        <dbReference type="ARBA" id="ARBA00022598"/>
    </source>
</evidence>
<dbReference type="InterPro" id="IPR003142">
    <property type="entry name" value="BPL_C"/>
</dbReference>
<dbReference type="SUPFAM" id="SSF50037">
    <property type="entry name" value="C-terminal domain of transcriptional repressors"/>
    <property type="match status" value="1"/>
</dbReference>
<dbReference type="InterPro" id="IPR008988">
    <property type="entry name" value="Transcriptional_repressor_C"/>
</dbReference>